<evidence type="ECO:0000256" key="1">
    <source>
        <dbReference type="ARBA" id="ARBA00007905"/>
    </source>
</evidence>
<dbReference type="PIRSF" id="PIRSF000097">
    <property type="entry name" value="AKR"/>
    <property type="match status" value="1"/>
</dbReference>
<keyword evidence="3" id="KW-0560">Oxidoreductase</keyword>
<protein>
    <recommendedName>
        <fullName evidence="7">NADP-dependent oxidoreductase domain-containing protein</fullName>
    </recommendedName>
</protein>
<dbReference type="FunFam" id="3.20.20.100:FF:000006">
    <property type="entry name" value="Aldo-keto reductase family 1 member A1"/>
    <property type="match status" value="1"/>
</dbReference>
<dbReference type="PANTHER" id="PTHR43827:SF3">
    <property type="entry name" value="NADP-DEPENDENT OXIDOREDUCTASE DOMAIN-CONTAINING PROTEIN"/>
    <property type="match status" value="1"/>
</dbReference>
<name>A0AA36M2Z9_CYLNA</name>
<evidence type="ECO:0000313" key="9">
    <source>
        <dbReference type="Proteomes" id="UP001176961"/>
    </source>
</evidence>
<sequence length="313" mass="35585">MAAPTVMLNSGHEMPVVGLGTWQMEKHNVGNAVESAIKNGYKHLDCAWMYHNQEEIGKTLKKLFASGLKREDIFITSKVWNSLHSPEACKKHVLEILNQLQLDYVDLMLIHFPMGYAEGGEPIPRNDSGELQFSEEDYLTTYKVLEDFVKEGKKIRSIGVSNFNLQQLKRLLANCQIKPAVLQVEAHPYLPQKELRDFCKEKGIALVAYSSLANPGSNEFREKDDPNILEDPKVNKIAEAHKKTPAQVVLRWAIQHGMLIIPKSISEDRISQNSDIFDFKLTDDEMKQIDGLESGYRVVRMGEGERKHPHCPF</sequence>
<dbReference type="Pfam" id="PF00248">
    <property type="entry name" value="Aldo_ket_red"/>
    <property type="match status" value="1"/>
</dbReference>
<accession>A0AA36M2Z9</accession>
<dbReference type="EMBL" id="CATQJL010000223">
    <property type="protein sequence ID" value="CAJ0596824.1"/>
    <property type="molecule type" value="Genomic_DNA"/>
</dbReference>
<dbReference type="Gene3D" id="3.20.20.100">
    <property type="entry name" value="NADP-dependent oxidoreductase domain"/>
    <property type="match status" value="1"/>
</dbReference>
<gene>
    <name evidence="8" type="ORF">CYNAS_LOCUS8807</name>
</gene>
<feature type="active site" description="Proton donor" evidence="4">
    <location>
        <position position="50"/>
    </location>
</feature>
<keyword evidence="9" id="KW-1185">Reference proteome</keyword>
<evidence type="ECO:0000256" key="4">
    <source>
        <dbReference type="PIRSR" id="PIRSR000097-1"/>
    </source>
</evidence>
<dbReference type="InterPro" id="IPR023210">
    <property type="entry name" value="NADP_OxRdtase_dom"/>
</dbReference>
<feature type="site" description="Lowers pKa of active site Tyr" evidence="6">
    <location>
        <position position="78"/>
    </location>
</feature>
<dbReference type="SUPFAM" id="SSF51430">
    <property type="entry name" value="NAD(P)-linked oxidoreductase"/>
    <property type="match status" value="1"/>
</dbReference>
<evidence type="ECO:0000256" key="5">
    <source>
        <dbReference type="PIRSR" id="PIRSR000097-2"/>
    </source>
</evidence>
<comment type="caution">
    <text evidence="8">The sequence shown here is derived from an EMBL/GenBank/DDBJ whole genome shotgun (WGS) entry which is preliminary data.</text>
</comment>
<evidence type="ECO:0000259" key="7">
    <source>
        <dbReference type="Pfam" id="PF00248"/>
    </source>
</evidence>
<dbReference type="InterPro" id="IPR036812">
    <property type="entry name" value="NAD(P)_OxRdtase_dom_sf"/>
</dbReference>
<dbReference type="PROSITE" id="PS00063">
    <property type="entry name" value="ALDOKETO_REDUCTASE_3"/>
    <property type="match status" value="1"/>
</dbReference>
<keyword evidence="2" id="KW-0521">NADP</keyword>
<dbReference type="PANTHER" id="PTHR43827">
    <property type="entry name" value="2,5-DIKETO-D-GLUCONIC ACID REDUCTASE"/>
    <property type="match status" value="1"/>
</dbReference>
<feature type="binding site" evidence="5">
    <location>
        <position position="111"/>
    </location>
    <ligand>
        <name>substrate</name>
    </ligand>
</feature>
<dbReference type="GO" id="GO:0016616">
    <property type="term" value="F:oxidoreductase activity, acting on the CH-OH group of donors, NAD or NADP as acceptor"/>
    <property type="evidence" value="ECO:0007669"/>
    <property type="project" value="UniProtKB-ARBA"/>
</dbReference>
<organism evidence="8 9">
    <name type="scientific">Cylicocyclus nassatus</name>
    <name type="common">Nematode worm</name>
    <dbReference type="NCBI Taxonomy" id="53992"/>
    <lineage>
        <taxon>Eukaryota</taxon>
        <taxon>Metazoa</taxon>
        <taxon>Ecdysozoa</taxon>
        <taxon>Nematoda</taxon>
        <taxon>Chromadorea</taxon>
        <taxon>Rhabditida</taxon>
        <taxon>Rhabditina</taxon>
        <taxon>Rhabditomorpha</taxon>
        <taxon>Strongyloidea</taxon>
        <taxon>Strongylidae</taxon>
        <taxon>Cylicocyclus</taxon>
    </lineage>
</organism>
<evidence type="ECO:0000256" key="2">
    <source>
        <dbReference type="ARBA" id="ARBA00022857"/>
    </source>
</evidence>
<dbReference type="AlphaFoldDB" id="A0AA36M2Z9"/>
<dbReference type="InterPro" id="IPR020471">
    <property type="entry name" value="AKR"/>
</dbReference>
<comment type="similarity">
    <text evidence="1">Belongs to the aldo/keto reductase family.</text>
</comment>
<evidence type="ECO:0000313" key="8">
    <source>
        <dbReference type="EMBL" id="CAJ0596824.1"/>
    </source>
</evidence>
<evidence type="ECO:0000256" key="6">
    <source>
        <dbReference type="PIRSR" id="PIRSR000097-3"/>
    </source>
</evidence>
<dbReference type="PRINTS" id="PR00069">
    <property type="entry name" value="ALDKETRDTASE"/>
</dbReference>
<evidence type="ECO:0000256" key="3">
    <source>
        <dbReference type="ARBA" id="ARBA00023002"/>
    </source>
</evidence>
<dbReference type="Proteomes" id="UP001176961">
    <property type="component" value="Unassembled WGS sequence"/>
</dbReference>
<feature type="domain" description="NADP-dependent oxidoreductase" evidence="7">
    <location>
        <begin position="17"/>
        <end position="292"/>
    </location>
</feature>
<dbReference type="InterPro" id="IPR018170">
    <property type="entry name" value="Aldo/ket_reductase_CS"/>
</dbReference>
<proteinExistence type="inferred from homology"/>
<dbReference type="CDD" id="cd19071">
    <property type="entry name" value="AKR_AKR1-5-like"/>
    <property type="match status" value="1"/>
</dbReference>
<reference evidence="8" key="1">
    <citation type="submission" date="2023-07" db="EMBL/GenBank/DDBJ databases">
        <authorList>
            <consortium name="CYATHOMIX"/>
        </authorList>
    </citation>
    <scope>NUCLEOTIDE SEQUENCE</scope>
    <source>
        <strain evidence="8">N/A</strain>
    </source>
</reference>